<dbReference type="Gene3D" id="3.90.1150.10">
    <property type="entry name" value="Aspartate Aminotransferase, domain 1"/>
    <property type="match status" value="1"/>
</dbReference>
<feature type="domain" description="NAD-dependent epimerase/dehydratase" evidence="4">
    <location>
        <begin position="68"/>
        <end position="195"/>
    </location>
</feature>
<accession>A0A0G1IG55</accession>
<gene>
    <name evidence="5" type="ORF">UW49_C0001G0007</name>
</gene>
<keyword evidence="1 3" id="KW-0663">Pyridoxal phosphate</keyword>
<dbReference type="InterPro" id="IPR000653">
    <property type="entry name" value="DegT/StrS_aminotransferase"/>
</dbReference>
<evidence type="ECO:0000256" key="3">
    <source>
        <dbReference type="RuleBase" id="RU004508"/>
    </source>
</evidence>
<dbReference type="GO" id="GO:0030170">
    <property type="term" value="F:pyridoxal phosphate binding"/>
    <property type="evidence" value="ECO:0007669"/>
    <property type="project" value="UniProtKB-ARBA"/>
</dbReference>
<dbReference type="PANTHER" id="PTHR30244">
    <property type="entry name" value="TRANSAMINASE"/>
    <property type="match status" value="1"/>
</dbReference>
<dbReference type="InterPro" id="IPR001509">
    <property type="entry name" value="Epimerase_deHydtase"/>
</dbReference>
<dbReference type="AlphaFoldDB" id="A0A0G1IG55"/>
<dbReference type="EMBL" id="LCIN01000001">
    <property type="protein sequence ID" value="KKT57823.1"/>
    <property type="molecule type" value="Genomic_DNA"/>
</dbReference>
<dbReference type="Pfam" id="PF01041">
    <property type="entry name" value="DegT_DnrJ_EryC1"/>
    <property type="match status" value="1"/>
</dbReference>
<dbReference type="FunFam" id="3.40.640.10:FF:000089">
    <property type="entry name" value="Aminotransferase, DegT/DnrJ/EryC1/StrS family"/>
    <property type="match status" value="1"/>
</dbReference>
<comment type="similarity">
    <text evidence="2 3">Belongs to the DegT/DnrJ/EryC1 family.</text>
</comment>
<proteinExistence type="inferred from homology"/>
<sequence length="647" mass="72521">MNILLFGGTGFIGEHLAKKLSARKDCKITSVGSSNINEGNYLDAEVIVVLTQPGTAVRDVLIPKITASKKLKKIIYLSSLLIYPDSPRPQNEKVVPMPATEYERSKYKEELKISRFAKTIGCSLTVIRMANVYGDIKNLGILNNIFLSLIHGHDFIIRGDGNKIVRDYVFVEDAAGLIEFFIFLKQKNQREVVNVSTGKGYTVRDLIGMVENITGKEVYFKVGSPTPEKKFSIGDNKKMLKLTNYKFNYSLHDGLQIAYKNYLRYYKHYASAHPYIAAREKKYVMEVLNSGILSMGHKLKAFEKKFAEFAGTKYACGVSSGTAGLHLALLAAKIGSGDEVITTPFSFVASANVILYVAAKPVFVDIDPITYNIDPNKIESAITKKTKAILIVHIFGQPADMHPILQIAQKYNLKVIEDACESLGATYKGRKAGTFGESAVFAFYPNKQMTTGEGGVIVTNSKNIYRLCASLRNQGRSENMQWLDHKYLGYNYRMDEMSAAVGLAQLEKLDWLLKERKIAGWYNKFLAPYSDLVQVPQVHKYNTHTWFVYVVRIKNIPDGKAGKKVNRDKVIEYLNEIGISTKPYLPSIHLLSFYKKSFGFKPGDFPVCEAVSNSAVALPFYIGLKKADIEYISKTLAEVIQKYAKRV</sequence>
<evidence type="ECO:0000256" key="1">
    <source>
        <dbReference type="ARBA" id="ARBA00022898"/>
    </source>
</evidence>
<dbReference type="Gene3D" id="3.40.50.720">
    <property type="entry name" value="NAD(P)-binding Rossmann-like Domain"/>
    <property type="match status" value="1"/>
</dbReference>
<dbReference type="SUPFAM" id="SSF51735">
    <property type="entry name" value="NAD(P)-binding Rossmann-fold domains"/>
    <property type="match status" value="1"/>
</dbReference>
<reference evidence="5 6" key="1">
    <citation type="journal article" date="2015" name="Nature">
        <title>rRNA introns, odd ribosomes, and small enigmatic genomes across a large radiation of phyla.</title>
        <authorList>
            <person name="Brown C.T."/>
            <person name="Hug L.A."/>
            <person name="Thomas B.C."/>
            <person name="Sharon I."/>
            <person name="Castelle C.J."/>
            <person name="Singh A."/>
            <person name="Wilkins M.J."/>
            <person name="Williams K.H."/>
            <person name="Banfield J.F."/>
        </authorList>
    </citation>
    <scope>NUCLEOTIDE SEQUENCE [LARGE SCALE GENOMIC DNA]</scope>
</reference>
<dbReference type="InterPro" id="IPR015421">
    <property type="entry name" value="PyrdxlP-dep_Trfase_major"/>
</dbReference>
<dbReference type="InterPro" id="IPR036291">
    <property type="entry name" value="NAD(P)-bd_dom_sf"/>
</dbReference>
<dbReference type="PANTHER" id="PTHR30244:SF39">
    <property type="entry name" value="BLR3650 PROTEIN"/>
    <property type="match status" value="1"/>
</dbReference>
<comment type="caution">
    <text evidence="5">The sequence shown here is derived from an EMBL/GenBank/DDBJ whole genome shotgun (WGS) entry which is preliminary data.</text>
</comment>
<dbReference type="Proteomes" id="UP000033977">
    <property type="component" value="Unassembled WGS sequence"/>
</dbReference>
<dbReference type="Pfam" id="PF01370">
    <property type="entry name" value="Epimerase"/>
    <property type="match status" value="1"/>
</dbReference>
<evidence type="ECO:0000313" key="5">
    <source>
        <dbReference type="EMBL" id="KKT57823.1"/>
    </source>
</evidence>
<dbReference type="InterPro" id="IPR015424">
    <property type="entry name" value="PyrdxlP-dep_Trfase"/>
</dbReference>
<evidence type="ECO:0000313" key="6">
    <source>
        <dbReference type="Proteomes" id="UP000033977"/>
    </source>
</evidence>
<dbReference type="PATRIC" id="fig|1618652.3.peg.7"/>
<dbReference type="GO" id="GO:0000271">
    <property type="term" value="P:polysaccharide biosynthetic process"/>
    <property type="evidence" value="ECO:0007669"/>
    <property type="project" value="TreeGrafter"/>
</dbReference>
<dbReference type="InterPro" id="IPR015422">
    <property type="entry name" value="PyrdxlP-dep_Trfase_small"/>
</dbReference>
<dbReference type="Gene3D" id="3.40.640.10">
    <property type="entry name" value="Type I PLP-dependent aspartate aminotransferase-like (Major domain)"/>
    <property type="match status" value="1"/>
</dbReference>
<organism evidence="5 6">
    <name type="scientific">Candidatus Giovannonibacteria bacterium GW2011_GWB1_44_23</name>
    <dbReference type="NCBI Taxonomy" id="1618652"/>
    <lineage>
        <taxon>Bacteria</taxon>
        <taxon>Candidatus Giovannoniibacteriota</taxon>
    </lineage>
</organism>
<dbReference type="SUPFAM" id="SSF53383">
    <property type="entry name" value="PLP-dependent transferases"/>
    <property type="match status" value="1"/>
</dbReference>
<protein>
    <submittedName>
        <fullName evidence="5">Glutamine-scyllo-inositol transaminase</fullName>
    </submittedName>
</protein>
<evidence type="ECO:0000259" key="4">
    <source>
        <dbReference type="Pfam" id="PF01370"/>
    </source>
</evidence>
<dbReference type="CDD" id="cd00616">
    <property type="entry name" value="AHBA_syn"/>
    <property type="match status" value="1"/>
</dbReference>
<dbReference type="GO" id="GO:0008483">
    <property type="term" value="F:transaminase activity"/>
    <property type="evidence" value="ECO:0007669"/>
    <property type="project" value="TreeGrafter"/>
</dbReference>
<evidence type="ECO:0000256" key="2">
    <source>
        <dbReference type="ARBA" id="ARBA00037999"/>
    </source>
</evidence>
<name>A0A0G1IG55_9BACT</name>